<feature type="compositionally biased region" description="Polar residues" evidence="7">
    <location>
        <begin position="522"/>
        <end position="533"/>
    </location>
</feature>
<dbReference type="EMBL" id="KE356560">
    <property type="protein sequence ID" value="ERG92501.1"/>
    <property type="molecule type" value="Genomic_DNA"/>
</dbReference>
<reference evidence="8 9" key="1">
    <citation type="journal article" date="2013" name="PLoS ONE">
        <title>Assembly-driven community genomics of a hypersaline microbial ecosystem.</title>
        <authorList>
            <person name="Podell S."/>
            <person name="Ugalde J.A."/>
            <person name="Narasingarao P."/>
            <person name="Banfield J.F."/>
            <person name="Heidelberg K.B."/>
            <person name="Allen E.E."/>
        </authorList>
    </citation>
    <scope>NUCLEOTIDE SEQUENCE [LARGE SCALE GENOMIC DNA]</scope>
    <source>
        <strain evidence="9">J07HQW1</strain>
    </source>
</reference>
<keyword evidence="1 6" id="KW-0813">Transport</keyword>
<keyword evidence="2 6" id="KW-1003">Cell membrane</keyword>
<organism evidence="8 9">
    <name type="scientific">Haloquadratum walsbyi J07HQW1</name>
    <dbReference type="NCBI Taxonomy" id="1238424"/>
    <lineage>
        <taxon>Archaea</taxon>
        <taxon>Methanobacteriati</taxon>
        <taxon>Methanobacteriota</taxon>
        <taxon>Stenosarchaea group</taxon>
        <taxon>Halobacteria</taxon>
        <taxon>Halobacteriales</taxon>
        <taxon>Haloferacaceae</taxon>
        <taxon>Haloquadratum</taxon>
    </lineage>
</organism>
<comment type="subunit">
    <text evidence="6">Forms a complex with DabB.</text>
</comment>
<comment type="function">
    <text evidence="6">Part of an energy-coupled inorganic carbon pump.</text>
</comment>
<feature type="binding site" evidence="6">
    <location>
        <position position="358"/>
    </location>
    <ligand>
        <name>Zn(2+)</name>
        <dbReference type="ChEBI" id="CHEBI:29105"/>
    </ligand>
</feature>
<feature type="region of interest" description="Disordered" evidence="7">
    <location>
        <begin position="263"/>
        <end position="290"/>
    </location>
</feature>
<evidence type="ECO:0000256" key="3">
    <source>
        <dbReference type="ARBA" id="ARBA00022723"/>
    </source>
</evidence>
<dbReference type="Proteomes" id="UP000030649">
    <property type="component" value="Unassembled WGS sequence"/>
</dbReference>
<dbReference type="GO" id="GO:0008270">
    <property type="term" value="F:zinc ion binding"/>
    <property type="evidence" value="ECO:0007669"/>
    <property type="project" value="UniProtKB-UniRule"/>
</dbReference>
<evidence type="ECO:0000313" key="8">
    <source>
        <dbReference type="EMBL" id="ERG92501.1"/>
    </source>
</evidence>
<feature type="binding site" evidence="6">
    <location>
        <position position="360"/>
    </location>
    <ligand>
        <name>Zn(2+)</name>
        <dbReference type="ChEBI" id="CHEBI:29105"/>
    </ligand>
</feature>
<keyword evidence="5 6" id="KW-0472">Membrane</keyword>
<comment type="similarity">
    <text evidence="6">Belongs to the inorganic carbon transporter (TC 9.A.2) DabA family.</text>
</comment>
<evidence type="ECO:0000256" key="5">
    <source>
        <dbReference type="ARBA" id="ARBA00023136"/>
    </source>
</evidence>
<evidence type="ECO:0000256" key="6">
    <source>
        <dbReference type="HAMAP-Rule" id="MF_01871"/>
    </source>
</evidence>
<dbReference type="GO" id="GO:0005886">
    <property type="term" value="C:plasma membrane"/>
    <property type="evidence" value="ECO:0007669"/>
    <property type="project" value="UniProtKB-SubCell"/>
</dbReference>
<feature type="binding site" evidence="6">
    <location>
        <position position="584"/>
    </location>
    <ligand>
        <name>Zn(2+)</name>
        <dbReference type="ChEBI" id="CHEBI:29105"/>
    </ligand>
</feature>
<comment type="subcellular location">
    <subcellularLocation>
        <location evidence="6">Cell membrane</location>
        <topology evidence="6">Peripheral membrane protein</topology>
    </subcellularLocation>
</comment>
<protein>
    <recommendedName>
        <fullName evidence="6">Probable inorganic carbon transporter subunit DabA</fullName>
    </recommendedName>
</protein>
<sequence>MSTQADADNSDTSVSAKTIIQQHIESAAENVGAVWPIHSFVTANPLDGFEDEPFHKAVAAGATRFGGDGYPDSDVFKRAWKSGRINHEILAKTLSEYENDHTPASAIAAVDADTTASSHRDTGVKVREQTDNWSEIDTRVIKWLSAFLDAGSAEWEMPNREKGFYTAFQAVATYDTTIPDTDMIVDPPADPVAAVSTILESYPQSQWSEIIEAQMTALPGWTGFIRHRIENNTEWQTAYPITLTGYLAVRVILADALSISLDTASRPPQHLNPSDTGKENELASTPESIPEIETHPLQEIILTAWERTYREGLIEQITDTVSTESHEQTTDTPIGNETGSQTGSDSSSIRPDAQLVFCIDTRSEIIRRHIESTGRYETYGYAGFFGIPMRYRGYDDAVRIDACPPIVDAQHRISESSLIGETDKKENNRHNSQYERIRAVYDAGTDIIDALAANVTTAFNFVETTGGGYGVGLAVRTLFPQGVYDILTHIERQLPRTDVLSQPQLSTETEAVAEAEDVSECGHTNTVGSQSEDTLPYGLTHQERVEYAASAFELMGLETFSRVVGFIGHASQTANNPFGSSLDCGACAGNAGGPSARVLAQICNDDAVKTSLRDRGIDIPVDTVFIAGEHTTTTDKITLYTEAVPESHQSDITSLQADLSTAQKHAAADRAESLNGDTTTDAMQDIERRAADWAETRPEWGLAGNAGFVVGPRCLTDDIDLEGRVFLHSYDWQQDETGKAVESILSGPLIVTQWINTQYYFATVDTAVYGSGSKITQNPVGNIGIYQGNGGDLMRGLPIQSVRKNADNLYHQPIRLSTVVYAPVSKVTQALADLDSVTELLDNNWLSLTVIDPTRDNDVFHYVEDLRWLSHDDGYKNDTTAYISPKKNMTVSSSSD</sequence>
<evidence type="ECO:0000256" key="1">
    <source>
        <dbReference type="ARBA" id="ARBA00022448"/>
    </source>
</evidence>
<accession>U1PJZ1</accession>
<proteinExistence type="inferred from homology"/>
<dbReference type="HOGENOM" id="CLU_009885_0_0_2"/>
<evidence type="ECO:0000256" key="4">
    <source>
        <dbReference type="ARBA" id="ARBA00022833"/>
    </source>
</evidence>
<keyword evidence="3 6" id="KW-0479">Metal-binding</keyword>
<dbReference type="PANTHER" id="PTHR38344:SF1">
    <property type="entry name" value="INORGANIC CARBON TRANSPORTER SUBUNIT DABA-RELATED"/>
    <property type="match status" value="1"/>
</dbReference>
<evidence type="ECO:0000256" key="2">
    <source>
        <dbReference type="ARBA" id="ARBA00022475"/>
    </source>
</evidence>
<dbReference type="HAMAP" id="MF_01871">
    <property type="entry name" value="DabA"/>
    <property type="match status" value="1"/>
</dbReference>
<dbReference type="STRING" id="1238424.J07HQW1_02545"/>
<feature type="region of interest" description="Disordered" evidence="7">
    <location>
        <begin position="319"/>
        <end position="349"/>
    </location>
</feature>
<keyword evidence="4 6" id="KW-0862">Zinc</keyword>
<comment type="cofactor">
    <cofactor evidence="6">
        <name>Zn(2+)</name>
        <dbReference type="ChEBI" id="CHEBI:29105"/>
    </cofactor>
</comment>
<dbReference type="InterPro" id="IPR018752">
    <property type="entry name" value="DabA"/>
</dbReference>
<feature type="region of interest" description="Disordered" evidence="7">
    <location>
        <begin position="515"/>
        <end position="535"/>
    </location>
</feature>
<dbReference type="Pfam" id="PF10070">
    <property type="entry name" value="DabA"/>
    <property type="match status" value="1"/>
</dbReference>
<evidence type="ECO:0000256" key="7">
    <source>
        <dbReference type="SAM" id="MobiDB-lite"/>
    </source>
</evidence>
<evidence type="ECO:0000313" key="9">
    <source>
        <dbReference type="Proteomes" id="UP000030649"/>
    </source>
</evidence>
<feature type="binding site" evidence="6">
    <location>
        <position position="569"/>
    </location>
    <ligand>
        <name>Zn(2+)</name>
        <dbReference type="ChEBI" id="CHEBI:29105"/>
    </ligand>
</feature>
<name>U1PJZ1_9EURY</name>
<dbReference type="PANTHER" id="PTHR38344">
    <property type="entry name" value="UPF0753 PROTEIN AQ_863"/>
    <property type="match status" value="1"/>
</dbReference>
<gene>
    <name evidence="6" type="primary">dabA</name>
    <name evidence="8" type="ORF">J07HQW1_02545</name>
</gene>
<feature type="compositionally biased region" description="Polar residues" evidence="7">
    <location>
        <begin position="330"/>
        <end position="349"/>
    </location>
</feature>
<dbReference type="AlphaFoldDB" id="U1PJZ1"/>